<name>A0A8S9S720_BRACR</name>
<evidence type="ECO:0000313" key="2">
    <source>
        <dbReference type="Proteomes" id="UP000712600"/>
    </source>
</evidence>
<accession>A0A8S9S720</accession>
<proteinExistence type="predicted"/>
<comment type="caution">
    <text evidence="1">The sequence shown here is derived from an EMBL/GenBank/DDBJ whole genome shotgun (WGS) entry which is preliminary data.</text>
</comment>
<gene>
    <name evidence="1" type="ORF">F2Q69_00029965</name>
</gene>
<dbReference type="AlphaFoldDB" id="A0A8S9S720"/>
<evidence type="ECO:0000313" key="1">
    <source>
        <dbReference type="EMBL" id="KAF3588997.1"/>
    </source>
</evidence>
<reference evidence="1" key="1">
    <citation type="submission" date="2019-12" db="EMBL/GenBank/DDBJ databases">
        <title>Genome sequencing and annotation of Brassica cretica.</title>
        <authorList>
            <person name="Studholme D.J."/>
            <person name="Sarris P."/>
        </authorList>
    </citation>
    <scope>NUCLEOTIDE SEQUENCE</scope>
    <source>
        <strain evidence="1">PFS-109/04</strain>
        <tissue evidence="1">Leaf</tissue>
    </source>
</reference>
<dbReference type="EMBL" id="QGKX02000088">
    <property type="protein sequence ID" value="KAF3588997.1"/>
    <property type="molecule type" value="Genomic_DNA"/>
</dbReference>
<protein>
    <submittedName>
        <fullName evidence="1">Uncharacterized protein</fullName>
    </submittedName>
</protein>
<sequence length="117" mass="13104">MEIGDDPGFIAICYCDHGAEVELDTKASIDTQPKASIDEKCEVTIDEELKAPIDNNDANEIDDFPEGSINSWENDYYQPSFAIKTATPSKRKISAMEPVEYDDSDLAMVQECFGEKW</sequence>
<dbReference type="Proteomes" id="UP000712600">
    <property type="component" value="Unassembled WGS sequence"/>
</dbReference>
<organism evidence="1 2">
    <name type="scientific">Brassica cretica</name>
    <name type="common">Mustard</name>
    <dbReference type="NCBI Taxonomy" id="69181"/>
    <lineage>
        <taxon>Eukaryota</taxon>
        <taxon>Viridiplantae</taxon>
        <taxon>Streptophyta</taxon>
        <taxon>Embryophyta</taxon>
        <taxon>Tracheophyta</taxon>
        <taxon>Spermatophyta</taxon>
        <taxon>Magnoliopsida</taxon>
        <taxon>eudicotyledons</taxon>
        <taxon>Gunneridae</taxon>
        <taxon>Pentapetalae</taxon>
        <taxon>rosids</taxon>
        <taxon>malvids</taxon>
        <taxon>Brassicales</taxon>
        <taxon>Brassicaceae</taxon>
        <taxon>Brassiceae</taxon>
        <taxon>Brassica</taxon>
    </lineage>
</organism>